<dbReference type="InterPro" id="IPR007523">
    <property type="entry name" value="NDUFAF3/AAMDC"/>
</dbReference>
<dbReference type="SUPFAM" id="SSF64076">
    <property type="entry name" value="MTH938-like"/>
    <property type="match status" value="1"/>
</dbReference>
<evidence type="ECO:0000313" key="1">
    <source>
        <dbReference type="EMBL" id="VEJ45190.1"/>
    </source>
</evidence>
<accession>A0A448V5Y5</accession>
<dbReference type="Gene3D" id="3.40.1230.10">
    <property type="entry name" value="MTH938-like"/>
    <property type="match status" value="1"/>
</dbReference>
<dbReference type="PANTHER" id="PTHR21192:SF2">
    <property type="entry name" value="NADH DEHYDROGENASE [UBIQUINONE] 1 ALPHA SUBCOMPLEX ASSEMBLY FACTOR 3"/>
    <property type="match status" value="1"/>
</dbReference>
<dbReference type="PANTHER" id="PTHR21192">
    <property type="entry name" value="NUCLEAR PROTEIN E3-3"/>
    <property type="match status" value="1"/>
</dbReference>
<dbReference type="RefSeq" id="WP_126603077.1">
    <property type="nucleotide sequence ID" value="NZ_LR134529.1"/>
</dbReference>
<organism evidence="1 2">
    <name type="scientific">Bartonella vinsonii</name>
    <name type="common">Rochalimaea vinsonii</name>
    <dbReference type="NCBI Taxonomy" id="33047"/>
    <lineage>
        <taxon>Bacteria</taxon>
        <taxon>Pseudomonadati</taxon>
        <taxon>Pseudomonadota</taxon>
        <taxon>Alphaproteobacteria</taxon>
        <taxon>Hyphomicrobiales</taxon>
        <taxon>Bartonellaceae</taxon>
        <taxon>Bartonella</taxon>
    </lineage>
</organism>
<reference evidence="1 2" key="1">
    <citation type="submission" date="2018-12" db="EMBL/GenBank/DDBJ databases">
        <authorList>
            <consortium name="Pathogen Informatics"/>
        </authorList>
    </citation>
    <scope>NUCLEOTIDE SEQUENCE [LARGE SCALE GENOMIC DNA]</scope>
    <source>
        <strain evidence="1 2">NCTC12905</strain>
    </source>
</reference>
<protein>
    <submittedName>
        <fullName evidence="1">Protein of uncharacterized function (DUF498/DUF598)</fullName>
    </submittedName>
</protein>
<dbReference type="InterPro" id="IPR036748">
    <property type="entry name" value="MTH938-like_sf"/>
</dbReference>
<dbReference type="OrthoDB" id="7351393at2"/>
<gene>
    <name evidence="1" type="ORF">NCTC12905_00838</name>
</gene>
<dbReference type="STRING" id="1094497.BVwin_05030"/>
<dbReference type="EMBL" id="LR134529">
    <property type="protein sequence ID" value="VEJ45190.1"/>
    <property type="molecule type" value="Genomic_DNA"/>
</dbReference>
<dbReference type="CDD" id="cd00248">
    <property type="entry name" value="Mth938-like"/>
    <property type="match status" value="1"/>
</dbReference>
<evidence type="ECO:0000313" key="2">
    <source>
        <dbReference type="Proteomes" id="UP000274201"/>
    </source>
</evidence>
<sequence>MSHAIQIREAHFPRRAPIDAYGNGGFRFADMSHRGSIICVPSGIYGIDMVGPIPTQEDISRILEESSEIEVLLIGTGVELLPLSKELRVLLWEKRISSDTMSTGAAVRTFNVLLAEDRAVAALLFAVE</sequence>
<dbReference type="Pfam" id="PF04430">
    <property type="entry name" value="DUF498"/>
    <property type="match status" value="1"/>
</dbReference>
<name>A0A448V5Y5_BARVI</name>
<dbReference type="AlphaFoldDB" id="A0A448V5Y5"/>
<dbReference type="Proteomes" id="UP000274201">
    <property type="component" value="Chromosome"/>
</dbReference>
<proteinExistence type="predicted"/>